<organism evidence="1 2">
    <name type="scientific">Vanilla planifolia</name>
    <name type="common">Vanilla</name>
    <dbReference type="NCBI Taxonomy" id="51239"/>
    <lineage>
        <taxon>Eukaryota</taxon>
        <taxon>Viridiplantae</taxon>
        <taxon>Streptophyta</taxon>
        <taxon>Embryophyta</taxon>
        <taxon>Tracheophyta</taxon>
        <taxon>Spermatophyta</taxon>
        <taxon>Magnoliopsida</taxon>
        <taxon>Liliopsida</taxon>
        <taxon>Asparagales</taxon>
        <taxon>Orchidaceae</taxon>
        <taxon>Vanilloideae</taxon>
        <taxon>Vanilleae</taxon>
        <taxon>Vanilla</taxon>
    </lineage>
</organism>
<reference evidence="1 2" key="1">
    <citation type="journal article" date="2020" name="Nat. Food">
        <title>A phased Vanilla planifolia genome enables genetic improvement of flavour and production.</title>
        <authorList>
            <person name="Hasing T."/>
            <person name="Tang H."/>
            <person name="Brym M."/>
            <person name="Khazi F."/>
            <person name="Huang T."/>
            <person name="Chambers A.H."/>
        </authorList>
    </citation>
    <scope>NUCLEOTIDE SEQUENCE [LARGE SCALE GENOMIC DNA]</scope>
    <source>
        <tissue evidence="1">Leaf</tissue>
    </source>
</reference>
<dbReference type="EMBL" id="JADCNM010000001">
    <property type="protein sequence ID" value="KAG0500684.1"/>
    <property type="molecule type" value="Genomic_DNA"/>
</dbReference>
<accession>A0A835S3F4</accession>
<evidence type="ECO:0000313" key="2">
    <source>
        <dbReference type="Proteomes" id="UP000639772"/>
    </source>
</evidence>
<sequence>MREAKEATGKSLIRFFRGPLSAICRARDCYVRGMTNLAGRMSSGTATVVSISYPCIVGDEVLQSDFFRTSRVSSVDQDIRELVRIAKRNRAASLSIGGGRAVGRCQKVAAWRIDEDGPSDFVGEARIGESLIFPTNRSSRIQSAYVMT</sequence>
<gene>
    <name evidence="1" type="ORF">HPP92_000756</name>
</gene>
<dbReference type="Proteomes" id="UP000639772">
    <property type="component" value="Chromosome 1"/>
</dbReference>
<protein>
    <submittedName>
        <fullName evidence="1">Uncharacterized protein</fullName>
    </submittedName>
</protein>
<dbReference type="PANTHER" id="PTHR33526:SF4">
    <property type="entry name" value="OS07G0123800 PROTEIN"/>
    <property type="match status" value="1"/>
</dbReference>
<proteinExistence type="predicted"/>
<dbReference type="AlphaFoldDB" id="A0A835S3F4"/>
<dbReference type="OrthoDB" id="694638at2759"/>
<evidence type="ECO:0000313" key="1">
    <source>
        <dbReference type="EMBL" id="KAG0500684.1"/>
    </source>
</evidence>
<dbReference type="PANTHER" id="PTHR33526">
    <property type="entry name" value="OS07G0123800 PROTEIN"/>
    <property type="match status" value="1"/>
</dbReference>
<comment type="caution">
    <text evidence="1">The sequence shown here is derived from an EMBL/GenBank/DDBJ whole genome shotgun (WGS) entry which is preliminary data.</text>
</comment>
<name>A0A835S3F4_VANPL</name>